<sequence>MSDKLSSHSATQRLLSAISSLSNVYTSARSLNDDIRELLEQIEIVEKLPLSINLCQLDEWRPRLLSKMRMKISELEEEYRRVVDSEWAKLLGTIERDGPAMSSISFTFADDMQLVLSFFNKVHQTALSNDLFVTKIRSNIPIVPLNIEKAVFRLISDIKTLDI</sequence>
<evidence type="ECO:0000256" key="1">
    <source>
        <dbReference type="SAM" id="Coils"/>
    </source>
</evidence>
<dbReference type="Proteomes" id="UP001196413">
    <property type="component" value="Unassembled WGS sequence"/>
</dbReference>
<feature type="coiled-coil region" evidence="1">
    <location>
        <begin position="28"/>
        <end position="85"/>
    </location>
</feature>
<comment type="caution">
    <text evidence="2">The sequence shown here is derived from an EMBL/GenBank/DDBJ whole genome shotgun (WGS) entry which is preliminary data.</text>
</comment>
<name>A0AAD5LZQ8_PARTN</name>
<keyword evidence="3" id="KW-1185">Reference proteome</keyword>
<evidence type="ECO:0000313" key="2">
    <source>
        <dbReference type="EMBL" id="KAJ1347358.1"/>
    </source>
</evidence>
<accession>A0AAD5LZQ8</accession>
<dbReference type="AlphaFoldDB" id="A0AAD5LZQ8"/>
<protein>
    <submittedName>
        <fullName evidence="2">Uncharacterized protein</fullName>
    </submittedName>
</protein>
<keyword evidence="1" id="KW-0175">Coiled coil</keyword>
<evidence type="ECO:0000313" key="3">
    <source>
        <dbReference type="Proteomes" id="UP001196413"/>
    </source>
</evidence>
<reference evidence="2" key="1">
    <citation type="submission" date="2021-06" db="EMBL/GenBank/DDBJ databases">
        <title>Parelaphostrongylus tenuis whole genome reference sequence.</title>
        <authorList>
            <person name="Garwood T.J."/>
            <person name="Larsen P.A."/>
            <person name="Fountain-Jones N.M."/>
            <person name="Garbe J.R."/>
            <person name="Macchietto M.G."/>
            <person name="Kania S.A."/>
            <person name="Gerhold R.W."/>
            <person name="Richards J.E."/>
            <person name="Wolf T.M."/>
        </authorList>
    </citation>
    <scope>NUCLEOTIDE SEQUENCE</scope>
    <source>
        <strain evidence="2">MNPRO001-30</strain>
        <tissue evidence="2">Meninges</tissue>
    </source>
</reference>
<organism evidence="2 3">
    <name type="scientific">Parelaphostrongylus tenuis</name>
    <name type="common">Meningeal worm</name>
    <dbReference type="NCBI Taxonomy" id="148309"/>
    <lineage>
        <taxon>Eukaryota</taxon>
        <taxon>Metazoa</taxon>
        <taxon>Ecdysozoa</taxon>
        <taxon>Nematoda</taxon>
        <taxon>Chromadorea</taxon>
        <taxon>Rhabditida</taxon>
        <taxon>Rhabditina</taxon>
        <taxon>Rhabditomorpha</taxon>
        <taxon>Strongyloidea</taxon>
        <taxon>Metastrongylidae</taxon>
        <taxon>Parelaphostrongylus</taxon>
    </lineage>
</organism>
<gene>
    <name evidence="2" type="ORF">KIN20_002394</name>
</gene>
<proteinExistence type="predicted"/>
<dbReference type="EMBL" id="JAHQIW010000304">
    <property type="protein sequence ID" value="KAJ1347358.1"/>
    <property type="molecule type" value="Genomic_DNA"/>
</dbReference>